<evidence type="ECO:0000313" key="4">
    <source>
        <dbReference type="EMBL" id="KIL53335.1"/>
    </source>
</evidence>
<dbReference type="Pfam" id="PF07963">
    <property type="entry name" value="N_methyl"/>
    <property type="match status" value="1"/>
</dbReference>
<evidence type="ECO:0000256" key="2">
    <source>
        <dbReference type="ARBA" id="ARBA00023287"/>
    </source>
</evidence>
<dbReference type="OrthoDB" id="2965620at2"/>
<dbReference type="RefSeq" id="WP_052473902.1">
    <property type="nucleotide sequence ID" value="NZ_JXRQ01000008.1"/>
</dbReference>
<organism evidence="4 5">
    <name type="scientific">Jeotgalibacillus alimentarius</name>
    <dbReference type="NCBI Taxonomy" id="135826"/>
    <lineage>
        <taxon>Bacteria</taxon>
        <taxon>Bacillati</taxon>
        <taxon>Bacillota</taxon>
        <taxon>Bacilli</taxon>
        <taxon>Bacillales</taxon>
        <taxon>Caryophanaceae</taxon>
        <taxon>Jeotgalibacillus</taxon>
    </lineage>
</organism>
<dbReference type="PATRIC" id="fig|135826.4.peg.315"/>
<dbReference type="GO" id="GO:0009986">
    <property type="term" value="C:cell surface"/>
    <property type="evidence" value="ECO:0007669"/>
    <property type="project" value="UniProtKB-SubCell"/>
</dbReference>
<keyword evidence="3" id="KW-0812">Transmembrane</keyword>
<sequence>MKRVRGERGFTMIELLAVLVILGILLSIGVLMMQTTISKAKQDAFIASAYTMKEAARKYALYHRIDESPVDQVTYQELVDEGLVEKMQDPFTGSMLSEENLSYIVFSGIEPVAVCLYAENYKICGTDDTEEPSSFGQLSRDSITPY</sequence>
<dbReference type="InterPro" id="IPR012902">
    <property type="entry name" value="N_methyl_site"/>
</dbReference>
<protein>
    <submittedName>
        <fullName evidence="4">Uncharacterized protein</fullName>
    </submittedName>
</protein>
<accession>A0A0C2RSX6</accession>
<dbReference type="NCBIfam" id="TIGR02532">
    <property type="entry name" value="IV_pilin_GFxxxE"/>
    <property type="match status" value="1"/>
</dbReference>
<reference evidence="4 5" key="1">
    <citation type="submission" date="2015-01" db="EMBL/GenBank/DDBJ databases">
        <title>Genome sequence of Jeotgalibacillus alimentarius.</title>
        <authorList>
            <person name="Goh K.M."/>
            <person name="Chan K.-G."/>
            <person name="Yaakop A.S."/>
            <person name="Ee R."/>
            <person name="Gan H.M."/>
            <person name="Chan C.S."/>
        </authorList>
    </citation>
    <scope>NUCLEOTIDE SEQUENCE [LARGE SCALE GENOMIC DNA]</scope>
    <source>
        <strain evidence="4 5">YKJ-13</strain>
    </source>
</reference>
<evidence type="ECO:0000313" key="5">
    <source>
        <dbReference type="Proteomes" id="UP000031950"/>
    </source>
</evidence>
<dbReference type="GO" id="GO:0030420">
    <property type="term" value="P:establishment of competence for transformation"/>
    <property type="evidence" value="ECO:0007669"/>
    <property type="project" value="UniProtKB-KW"/>
</dbReference>
<keyword evidence="3" id="KW-1133">Transmembrane helix</keyword>
<dbReference type="Proteomes" id="UP000031950">
    <property type="component" value="Unassembled WGS sequence"/>
</dbReference>
<dbReference type="Gene3D" id="3.30.700.10">
    <property type="entry name" value="Glycoprotein, Type 4 Pilin"/>
    <property type="match status" value="1"/>
</dbReference>
<keyword evidence="3" id="KW-0472">Membrane</keyword>
<dbReference type="AlphaFoldDB" id="A0A0C2RSX6"/>
<dbReference type="InterPro" id="IPR045584">
    <property type="entry name" value="Pilin-like"/>
</dbReference>
<gene>
    <name evidence="4" type="ORF">KP77_03110</name>
</gene>
<evidence type="ECO:0000256" key="1">
    <source>
        <dbReference type="ARBA" id="ARBA00004241"/>
    </source>
</evidence>
<keyword evidence="5" id="KW-1185">Reference proteome</keyword>
<dbReference type="SUPFAM" id="SSF54523">
    <property type="entry name" value="Pili subunits"/>
    <property type="match status" value="1"/>
</dbReference>
<comment type="caution">
    <text evidence="4">The sequence shown here is derived from an EMBL/GenBank/DDBJ whole genome shotgun (WGS) entry which is preliminary data.</text>
</comment>
<dbReference type="EMBL" id="JXRQ01000008">
    <property type="protein sequence ID" value="KIL53335.1"/>
    <property type="molecule type" value="Genomic_DNA"/>
</dbReference>
<dbReference type="STRING" id="135826.KP77_03110"/>
<evidence type="ECO:0000256" key="3">
    <source>
        <dbReference type="SAM" id="Phobius"/>
    </source>
</evidence>
<feature type="transmembrane region" description="Helical" evidence="3">
    <location>
        <begin position="12"/>
        <end position="33"/>
    </location>
</feature>
<proteinExistence type="predicted"/>
<name>A0A0C2RSX6_9BACL</name>
<keyword evidence="2" id="KW-0178">Competence</keyword>
<comment type="subcellular location">
    <subcellularLocation>
        <location evidence="1">Cell surface</location>
    </subcellularLocation>
</comment>